<evidence type="ECO:0000313" key="3">
    <source>
        <dbReference type="Proteomes" id="UP000771797"/>
    </source>
</evidence>
<dbReference type="Proteomes" id="UP000771797">
    <property type="component" value="Unassembled WGS sequence"/>
</dbReference>
<protein>
    <recommendedName>
        <fullName evidence="1">Beta-lactamase-related domain-containing protein</fullName>
    </recommendedName>
</protein>
<name>A0ABQ6YD66_9GAMM</name>
<dbReference type="Pfam" id="PF00144">
    <property type="entry name" value="Beta-lactamase"/>
    <property type="match status" value="1"/>
</dbReference>
<dbReference type="SUPFAM" id="SSF56601">
    <property type="entry name" value="beta-lactamase/transpeptidase-like"/>
    <property type="match status" value="1"/>
</dbReference>
<feature type="domain" description="Beta-lactamase-related" evidence="1">
    <location>
        <begin position="1"/>
        <end position="321"/>
    </location>
</feature>
<gene>
    <name evidence="2" type="ORF">A6D6_00526</name>
</gene>
<reference evidence="2 3" key="1">
    <citation type="submission" date="2012-09" db="EMBL/GenBank/DDBJ databases">
        <title>Genome Sequence of alkane-degrading Bacterium Alcanivorax sp. 6-D-6.</title>
        <authorList>
            <person name="Lai Q."/>
            <person name="Shao Z."/>
        </authorList>
    </citation>
    <scope>NUCLEOTIDE SEQUENCE [LARGE SCALE GENOMIC DNA]</scope>
    <source>
        <strain evidence="2 3">6-D-6</strain>
    </source>
</reference>
<dbReference type="EMBL" id="AQPF01000002">
    <property type="protein sequence ID" value="KAF0808136.1"/>
    <property type="molecule type" value="Genomic_DNA"/>
</dbReference>
<sequence length="346" mass="37947">MTEDTVFAIFSTTKAIAGTAALQCVEEGLLDLDAPAREYVPVIGELPVLDGFDARGQPVLRAPESDITTRQLLTHTAGFGYDFFNENYSRMAAEHGQPGAITCSRASLETPLLFDPGTRWEYGTNIDWVGQIVESIRGQRLGTVLRERVFAPLGMEDVGFTRTAAMRDRTAAVYARQADGALEDMNFFLPDEPEVDCGGHGLYASVPEYMKFIRMWLNDGAGSNGQVLKPETVAMAVTNQLEPHQKVGMLPGVIAPLSNDAEFFPGLKKGWSFTFMTVEEDAPTGRPKGAIGWAGLANLFYWIDRRNGIGGYWATQILPFGDPSSFAGYLDFEGAVYQSMNRVREA</sequence>
<organism evidence="2 3">
    <name type="scientific">Alcanivorax xiamenensis</name>
    <dbReference type="NCBI Taxonomy" id="1177156"/>
    <lineage>
        <taxon>Bacteria</taxon>
        <taxon>Pseudomonadati</taxon>
        <taxon>Pseudomonadota</taxon>
        <taxon>Gammaproteobacteria</taxon>
        <taxon>Oceanospirillales</taxon>
        <taxon>Alcanivoracaceae</taxon>
        <taxon>Alcanivorax</taxon>
    </lineage>
</organism>
<keyword evidence="3" id="KW-1185">Reference proteome</keyword>
<dbReference type="PANTHER" id="PTHR43283">
    <property type="entry name" value="BETA-LACTAMASE-RELATED"/>
    <property type="match status" value="1"/>
</dbReference>
<dbReference type="PANTHER" id="PTHR43283:SF3">
    <property type="entry name" value="BETA-LACTAMASE FAMILY PROTEIN (AFU_ORTHOLOGUE AFUA_5G07500)"/>
    <property type="match status" value="1"/>
</dbReference>
<dbReference type="InterPro" id="IPR001466">
    <property type="entry name" value="Beta-lactam-related"/>
</dbReference>
<comment type="caution">
    <text evidence="2">The sequence shown here is derived from an EMBL/GenBank/DDBJ whole genome shotgun (WGS) entry which is preliminary data.</text>
</comment>
<evidence type="ECO:0000313" key="2">
    <source>
        <dbReference type="EMBL" id="KAF0808136.1"/>
    </source>
</evidence>
<dbReference type="InterPro" id="IPR050789">
    <property type="entry name" value="Diverse_Enzym_Activities"/>
</dbReference>
<evidence type="ECO:0000259" key="1">
    <source>
        <dbReference type="Pfam" id="PF00144"/>
    </source>
</evidence>
<dbReference type="InterPro" id="IPR012338">
    <property type="entry name" value="Beta-lactam/transpept-like"/>
</dbReference>
<dbReference type="Gene3D" id="3.40.710.10">
    <property type="entry name" value="DD-peptidase/beta-lactamase superfamily"/>
    <property type="match status" value="1"/>
</dbReference>
<proteinExistence type="predicted"/>
<accession>A0ABQ6YD66</accession>